<evidence type="ECO:0000256" key="7">
    <source>
        <dbReference type="ARBA" id="ARBA00022801"/>
    </source>
</evidence>
<evidence type="ECO:0000256" key="3">
    <source>
        <dbReference type="ARBA" id="ARBA00003215"/>
    </source>
</evidence>
<reference evidence="13" key="1">
    <citation type="submission" date="2022-01" db="EMBL/GenBank/DDBJ databases">
        <authorList>
            <person name="Criscuolo A."/>
        </authorList>
    </citation>
    <scope>NUCLEOTIDE SEQUENCE</scope>
    <source>
        <strain evidence="13">CIP111893</strain>
    </source>
</reference>
<comment type="similarity">
    <text evidence="4 12">Belongs to the purine nucleoside phosphorylase YfiH/LACC1 family.</text>
</comment>
<comment type="caution">
    <text evidence="13">The sequence shown here is derived from an EMBL/GenBank/DDBJ whole genome shotgun (WGS) entry which is preliminary data.</text>
</comment>
<accession>A0ABN8GND9</accession>
<dbReference type="Pfam" id="PF02578">
    <property type="entry name" value="Cu-oxidase_4"/>
    <property type="match status" value="1"/>
</dbReference>
<keyword evidence="14" id="KW-1185">Reference proteome</keyword>
<comment type="catalytic activity">
    <reaction evidence="9">
        <text>adenosine + H2O + H(+) = inosine + NH4(+)</text>
        <dbReference type="Rhea" id="RHEA:24408"/>
        <dbReference type="ChEBI" id="CHEBI:15377"/>
        <dbReference type="ChEBI" id="CHEBI:15378"/>
        <dbReference type="ChEBI" id="CHEBI:16335"/>
        <dbReference type="ChEBI" id="CHEBI:17596"/>
        <dbReference type="ChEBI" id="CHEBI:28938"/>
        <dbReference type="EC" id="3.5.4.4"/>
    </reaction>
    <physiologicalReaction direction="left-to-right" evidence="9">
        <dbReference type="Rhea" id="RHEA:24409"/>
    </physiologicalReaction>
</comment>
<keyword evidence="8" id="KW-0862">Zinc</keyword>
<dbReference type="InterPro" id="IPR003730">
    <property type="entry name" value="Cu_polyphenol_OxRdtase"/>
</dbReference>
<sequence>MEAFKRNDSAKGPSLFLLEKWMHADNRLTSGFTSRMGGGSGEPWTSLNCGLHVGDASEDVVRNRQLIADALDWPFDAWTCGEQVHGNHVHIVRTADRGSGRADRGSAVADTDALITAEKDVLLTSFYADCVPLYFYDPVCEVIALAHAGWKGTVMEIALETVAAMQTGFGCLAENIRGAIGPSIGSCCYEVDGIVLDRVEPLVKELARSQSQFGADFEVMVKHVGEGKAHINLKEINRQLMIKAGILPINIEMTEWCTGCSTDIFFSHRMEGGATGRMASWIGMKRGEASA</sequence>
<evidence type="ECO:0000256" key="5">
    <source>
        <dbReference type="ARBA" id="ARBA00022679"/>
    </source>
</evidence>
<name>A0ABN8GND9_9BACL</name>
<evidence type="ECO:0000256" key="11">
    <source>
        <dbReference type="ARBA" id="ARBA00049893"/>
    </source>
</evidence>
<evidence type="ECO:0000256" key="12">
    <source>
        <dbReference type="RuleBase" id="RU361274"/>
    </source>
</evidence>
<evidence type="ECO:0000256" key="4">
    <source>
        <dbReference type="ARBA" id="ARBA00007353"/>
    </source>
</evidence>
<evidence type="ECO:0000256" key="1">
    <source>
        <dbReference type="ARBA" id="ARBA00000553"/>
    </source>
</evidence>
<dbReference type="InterPro" id="IPR011324">
    <property type="entry name" value="Cytotoxic_necrot_fac-like_cat"/>
</dbReference>
<dbReference type="Gene3D" id="3.60.140.10">
    <property type="entry name" value="CNF1/YfiH-like putative cysteine hydrolases"/>
    <property type="match status" value="1"/>
</dbReference>
<protein>
    <recommendedName>
        <fullName evidence="12">Purine nucleoside phosphorylase</fullName>
    </recommendedName>
</protein>
<evidence type="ECO:0000313" key="13">
    <source>
        <dbReference type="EMBL" id="CAH1213731.1"/>
    </source>
</evidence>
<gene>
    <name evidence="13" type="ORF">PAECIP111893_03702</name>
</gene>
<dbReference type="Proteomes" id="UP000838686">
    <property type="component" value="Unassembled WGS sequence"/>
</dbReference>
<dbReference type="RefSeq" id="WP_236344068.1">
    <property type="nucleotide sequence ID" value="NZ_CAKMMF010000022.1"/>
</dbReference>
<evidence type="ECO:0000256" key="9">
    <source>
        <dbReference type="ARBA" id="ARBA00047989"/>
    </source>
</evidence>
<organism evidence="13 14">
    <name type="scientific">Paenibacillus plantiphilus</name>
    <dbReference type="NCBI Taxonomy" id="2905650"/>
    <lineage>
        <taxon>Bacteria</taxon>
        <taxon>Bacillati</taxon>
        <taxon>Bacillota</taxon>
        <taxon>Bacilli</taxon>
        <taxon>Bacillales</taxon>
        <taxon>Paenibacillaceae</taxon>
        <taxon>Paenibacillus</taxon>
    </lineage>
</organism>
<keyword evidence="13" id="KW-0560">Oxidoreductase</keyword>
<comment type="cofactor">
    <cofactor evidence="2">
        <name>Zn(2+)</name>
        <dbReference type="ChEBI" id="CHEBI:29105"/>
    </cofactor>
</comment>
<dbReference type="PANTHER" id="PTHR30616">
    <property type="entry name" value="UNCHARACTERIZED PROTEIN YFIH"/>
    <property type="match status" value="1"/>
</dbReference>
<dbReference type="PANTHER" id="PTHR30616:SF2">
    <property type="entry name" value="PURINE NUCLEOSIDE PHOSPHORYLASE LACC1"/>
    <property type="match status" value="1"/>
</dbReference>
<evidence type="ECO:0000256" key="6">
    <source>
        <dbReference type="ARBA" id="ARBA00022723"/>
    </source>
</evidence>
<comment type="catalytic activity">
    <reaction evidence="11">
        <text>S-methyl-5'-thioadenosine + phosphate = 5-(methylsulfanyl)-alpha-D-ribose 1-phosphate + adenine</text>
        <dbReference type="Rhea" id="RHEA:11852"/>
        <dbReference type="ChEBI" id="CHEBI:16708"/>
        <dbReference type="ChEBI" id="CHEBI:17509"/>
        <dbReference type="ChEBI" id="CHEBI:43474"/>
        <dbReference type="ChEBI" id="CHEBI:58533"/>
        <dbReference type="EC" id="2.4.2.28"/>
    </reaction>
    <physiologicalReaction direction="left-to-right" evidence="11">
        <dbReference type="Rhea" id="RHEA:11853"/>
    </physiologicalReaction>
</comment>
<dbReference type="NCBIfam" id="TIGR00726">
    <property type="entry name" value="peptidoglycan editing factor PgeF"/>
    <property type="match status" value="1"/>
</dbReference>
<comment type="catalytic activity">
    <reaction evidence="10">
        <text>adenosine + phosphate = alpha-D-ribose 1-phosphate + adenine</text>
        <dbReference type="Rhea" id="RHEA:27642"/>
        <dbReference type="ChEBI" id="CHEBI:16335"/>
        <dbReference type="ChEBI" id="CHEBI:16708"/>
        <dbReference type="ChEBI" id="CHEBI:43474"/>
        <dbReference type="ChEBI" id="CHEBI:57720"/>
        <dbReference type="EC" id="2.4.2.1"/>
    </reaction>
    <physiologicalReaction direction="left-to-right" evidence="10">
        <dbReference type="Rhea" id="RHEA:27643"/>
    </physiologicalReaction>
</comment>
<keyword evidence="6" id="KW-0479">Metal-binding</keyword>
<dbReference type="GO" id="GO:0016491">
    <property type="term" value="F:oxidoreductase activity"/>
    <property type="evidence" value="ECO:0007669"/>
    <property type="project" value="UniProtKB-KW"/>
</dbReference>
<keyword evidence="7" id="KW-0378">Hydrolase</keyword>
<keyword evidence="5" id="KW-0808">Transferase</keyword>
<evidence type="ECO:0000256" key="2">
    <source>
        <dbReference type="ARBA" id="ARBA00001947"/>
    </source>
</evidence>
<comment type="catalytic activity">
    <reaction evidence="1">
        <text>inosine + phosphate = alpha-D-ribose 1-phosphate + hypoxanthine</text>
        <dbReference type="Rhea" id="RHEA:27646"/>
        <dbReference type="ChEBI" id="CHEBI:17368"/>
        <dbReference type="ChEBI" id="CHEBI:17596"/>
        <dbReference type="ChEBI" id="CHEBI:43474"/>
        <dbReference type="ChEBI" id="CHEBI:57720"/>
        <dbReference type="EC" id="2.4.2.1"/>
    </reaction>
    <physiologicalReaction direction="left-to-right" evidence="1">
        <dbReference type="Rhea" id="RHEA:27647"/>
    </physiologicalReaction>
</comment>
<dbReference type="InterPro" id="IPR038371">
    <property type="entry name" value="Cu_polyphenol_OxRdtase_sf"/>
</dbReference>
<evidence type="ECO:0000313" key="14">
    <source>
        <dbReference type="Proteomes" id="UP000838686"/>
    </source>
</evidence>
<proteinExistence type="inferred from homology"/>
<dbReference type="EMBL" id="CAKMMF010000022">
    <property type="protein sequence ID" value="CAH1213731.1"/>
    <property type="molecule type" value="Genomic_DNA"/>
</dbReference>
<dbReference type="CDD" id="cd16833">
    <property type="entry name" value="YfiH"/>
    <property type="match status" value="1"/>
</dbReference>
<dbReference type="SUPFAM" id="SSF64438">
    <property type="entry name" value="CNF1/YfiH-like putative cysteine hydrolases"/>
    <property type="match status" value="1"/>
</dbReference>
<evidence type="ECO:0000256" key="8">
    <source>
        <dbReference type="ARBA" id="ARBA00022833"/>
    </source>
</evidence>
<comment type="function">
    <text evidence="3">Purine nucleoside enzyme that catalyzes the phosphorolysis of adenosine and inosine nucleosides, yielding D-ribose 1-phosphate and the respective free bases, adenine and hypoxanthine. Also catalyzes the phosphorolysis of S-methyl-5'-thioadenosine into adenine and S-methyl-5-thio-alpha-D-ribose 1-phosphate. Also has adenosine deaminase activity.</text>
</comment>
<evidence type="ECO:0000256" key="10">
    <source>
        <dbReference type="ARBA" id="ARBA00048968"/>
    </source>
</evidence>